<comment type="caution">
    <text evidence="3">The sequence shown here is derived from an EMBL/GenBank/DDBJ whole genome shotgun (WGS) entry which is preliminary data.</text>
</comment>
<evidence type="ECO:0000256" key="2">
    <source>
        <dbReference type="SAM" id="Phobius"/>
    </source>
</evidence>
<evidence type="ECO:0000313" key="3">
    <source>
        <dbReference type="EMBL" id="NEG54867.1"/>
    </source>
</evidence>
<keyword evidence="2" id="KW-0472">Membrane</keyword>
<reference evidence="3 4" key="1">
    <citation type="submission" date="2019-10" db="EMBL/GenBank/DDBJ databases">
        <title>Bifidobacterium from non-human primates.</title>
        <authorList>
            <person name="Modesto M."/>
        </authorList>
    </citation>
    <scope>NUCLEOTIDE SEQUENCE [LARGE SCALE GENOMIC DNA]</scope>
    <source>
        <strain evidence="3 4">SMA15</strain>
    </source>
</reference>
<dbReference type="AlphaFoldDB" id="A0A6L9SQM9"/>
<evidence type="ECO:0000313" key="4">
    <source>
        <dbReference type="Proteomes" id="UP000483293"/>
    </source>
</evidence>
<keyword evidence="2" id="KW-1133">Transmembrane helix</keyword>
<feature type="transmembrane region" description="Helical" evidence="2">
    <location>
        <begin position="27"/>
        <end position="47"/>
    </location>
</feature>
<feature type="region of interest" description="Disordered" evidence="1">
    <location>
        <begin position="1"/>
        <end position="20"/>
    </location>
</feature>
<evidence type="ECO:0008006" key="5">
    <source>
        <dbReference type="Google" id="ProtNLM"/>
    </source>
</evidence>
<dbReference type="Proteomes" id="UP000483293">
    <property type="component" value="Unassembled WGS sequence"/>
</dbReference>
<dbReference type="EMBL" id="WHZV01000002">
    <property type="protein sequence ID" value="NEG54867.1"/>
    <property type="molecule type" value="Genomic_DNA"/>
</dbReference>
<protein>
    <recommendedName>
        <fullName evidence="5">Colicin transporter</fullName>
    </recommendedName>
</protein>
<gene>
    <name evidence="3" type="ORF">GFD21_03560</name>
</gene>
<keyword evidence="4" id="KW-1185">Reference proteome</keyword>
<keyword evidence="2" id="KW-0812">Transmembrane</keyword>
<accession>A0A6L9SQM9</accession>
<dbReference type="RefSeq" id="WP_163196586.1">
    <property type="nucleotide sequence ID" value="NZ_WHZV01000002.1"/>
</dbReference>
<evidence type="ECO:0000256" key="1">
    <source>
        <dbReference type="SAM" id="MobiDB-lite"/>
    </source>
</evidence>
<organism evidence="3 4">
    <name type="scientific">Bifidobacterium platyrrhinorum</name>
    <dbReference type="NCBI Taxonomy" id="2661628"/>
    <lineage>
        <taxon>Bacteria</taxon>
        <taxon>Bacillati</taxon>
        <taxon>Actinomycetota</taxon>
        <taxon>Actinomycetes</taxon>
        <taxon>Bifidobacteriales</taxon>
        <taxon>Bifidobacteriaceae</taxon>
        <taxon>Bifidobacterium</taxon>
    </lineage>
</organism>
<sequence>MEEKNTQNTQPENVTAQQPQKKSKKGLVIGIIAAVVVVAITVAAFMLTVGGKASAESVENCRTQLTALKVHQDALKTTQEEAATASKLKGVKDASLLDDLKSAQADVDKLGDAPTCPANGSQKDVDAAIDAIRQYSDDLRSATSGLDAAAKAVIASTSAEE</sequence>
<name>A0A6L9SQM9_9BIFI</name>
<proteinExistence type="predicted"/>